<feature type="region of interest" description="Disordered" evidence="1">
    <location>
        <begin position="566"/>
        <end position="604"/>
    </location>
</feature>
<dbReference type="AlphaFoldDB" id="A0A2U8BS63"/>
<evidence type="ECO:0000313" key="3">
    <source>
        <dbReference type="EMBL" id="AWD33120.1"/>
    </source>
</evidence>
<dbReference type="InterPro" id="IPR027417">
    <property type="entry name" value="P-loop_NTPase"/>
</dbReference>
<gene>
    <name evidence="3" type="ORF">Fsol_00321</name>
</gene>
<name>A0A2U8BS63_9RICK</name>
<dbReference type="Pfam" id="PF13166">
    <property type="entry name" value="AAA_13"/>
    <property type="match status" value="1"/>
</dbReference>
<evidence type="ECO:0000313" key="4">
    <source>
        <dbReference type="Proteomes" id="UP000244519"/>
    </source>
</evidence>
<dbReference type="InterPro" id="IPR026866">
    <property type="entry name" value="CR006_AAA"/>
</dbReference>
<dbReference type="SUPFAM" id="SSF52540">
    <property type="entry name" value="P-loop containing nucleoside triphosphate hydrolases"/>
    <property type="match status" value="2"/>
</dbReference>
<organism evidence="3 4">
    <name type="scientific">Candidatus Fokinia solitaria</name>
    <dbReference type="NCBI Taxonomy" id="1802984"/>
    <lineage>
        <taxon>Bacteria</taxon>
        <taxon>Pseudomonadati</taxon>
        <taxon>Pseudomonadota</taxon>
        <taxon>Alphaproteobacteria</taxon>
        <taxon>Rickettsiales</taxon>
        <taxon>Candidatus Midichloriaceae</taxon>
        <taxon>Candidatus Fokinia</taxon>
    </lineage>
</organism>
<keyword evidence="4" id="KW-1185">Reference proteome</keyword>
<protein>
    <submittedName>
        <fullName evidence="3">RecF/RecN/SMC N terminal domain</fullName>
    </submittedName>
</protein>
<dbReference type="RefSeq" id="WP_108673155.1">
    <property type="nucleotide sequence ID" value="NZ_CP025989.1"/>
</dbReference>
<dbReference type="KEGG" id="fso:Fsol_00321"/>
<reference evidence="3 4" key="1">
    <citation type="journal article" date="2018" name="Genome Biol. Evol.">
        <title>The Genome Sequence of "Candidatus Fokinia solitaria": Insights on Reductive Evolution in Rickettsiales.</title>
        <authorList>
            <person name="Floriano A.M."/>
            <person name="Castelli M."/>
            <person name="Krenek S."/>
            <person name="Berendonk T.U."/>
            <person name="Bazzocchi C."/>
            <person name="Petroni G."/>
            <person name="Sassera D."/>
        </authorList>
    </citation>
    <scope>NUCLEOTIDE SEQUENCE [LARGE SCALE GENOMIC DNA]</scope>
    <source>
        <strain evidence="3">Rio ETE_ALG 3VII</strain>
    </source>
</reference>
<dbReference type="Gene3D" id="3.40.50.300">
    <property type="entry name" value="P-loop containing nucleotide triphosphate hydrolases"/>
    <property type="match status" value="1"/>
</dbReference>
<accession>A0A2U8BS63</accession>
<dbReference type="EMBL" id="CP025989">
    <property type="protein sequence ID" value="AWD33120.1"/>
    <property type="molecule type" value="Genomic_DNA"/>
</dbReference>
<sequence>MKLDVTLKHCYGIQNLEKKFDFSQCRTVVIYASNAVMKTSFARTFLQLQEEKRPSEEIYGLESEFNIKLNDNDIKSSDIFVIKTYREKYESENISKLLVDEKRQKEYEEIWQSIAKNQTSLMVALNKSSGIEKSRLEKTILSDFKDDSGNFLKFLEGIKIDEITDSDCNYVDVKYSLIFNQKVEELLKNKDVTDNIERYTKQYNELLDKSPYFDRTKFNPSKADSVLKTLEKQKFFASGHKVKLKGKKILLDKVELQKVLDEAKKAILQDSELKRIQNLITEGQDVKDFQDLLEETPEIINELSDLSSFREKLWKSYFKKDEEKFRKLVEEYQQNRENLTHIEDAASKQLTTWSKVVDIFRERFKVPFELEIKNKKSAILGREKPHIAFIFKDKNGLSKELNRDTLEGASTLSQGEKRALYLLQIIFEIENRKQSNTRTLFIIDDIADSFDYQNKYAIIEYLKELHTEENNFYQIILTHNFDFFRTAQERILTDENKRTHSFIAQKNDDSISLFEAGHRYIVSPFSYWKTQLKGEIGERERHKILIAMIPFMRELLHYISAEKERNSASTDKKEERNGTSTGEKKDCNSASIDKKEERNDTSTDKKEEYCRTLTALLHVKSETKNLKFCDLNDIYKDLFDIALTKEDKDICIFDALCAAADDISERENDSALNLENKIILSIAARLMAEYYMESRDISLKDKIGQTFNRFKKKYEKDEATPFLERVVIMTPENIHLNSFMYEPILDMSEQHLKKLYKDVRELYKSISSTPATTF</sequence>
<evidence type="ECO:0000259" key="2">
    <source>
        <dbReference type="Pfam" id="PF13166"/>
    </source>
</evidence>
<proteinExistence type="predicted"/>
<dbReference type="Proteomes" id="UP000244519">
    <property type="component" value="Chromosome"/>
</dbReference>
<evidence type="ECO:0000256" key="1">
    <source>
        <dbReference type="SAM" id="MobiDB-lite"/>
    </source>
</evidence>
<feature type="domain" description="Protein CR006 P-loop" evidence="2">
    <location>
        <begin position="179"/>
        <end position="556"/>
    </location>
</feature>